<feature type="transmembrane region" description="Helical" evidence="1">
    <location>
        <begin position="15"/>
        <end position="36"/>
    </location>
</feature>
<dbReference type="Proteomes" id="UP000272428">
    <property type="component" value="Unassembled WGS sequence"/>
</dbReference>
<reference evidence="2 3" key="1">
    <citation type="submission" date="2018-10" db="EMBL/GenBank/DDBJ databases">
        <title>Genomic Encyclopedia of Archaeal and Bacterial Type Strains, Phase II (KMG-II): from individual species to whole genera.</title>
        <authorList>
            <person name="Goeker M."/>
        </authorList>
    </citation>
    <scope>NUCLEOTIDE SEQUENCE [LARGE SCALE GENOMIC DNA]</scope>
    <source>
        <strain evidence="2 3">DSM 14219</strain>
    </source>
</reference>
<keyword evidence="3" id="KW-1185">Reference proteome</keyword>
<sequence>MTIILELLFRLLLGIFYLIAEIIFQEFILGTIRFIFRKINQLFKAIF</sequence>
<keyword evidence="1" id="KW-0472">Membrane</keyword>
<name>A0A495SDZ6_9FLAO</name>
<comment type="caution">
    <text evidence="2">The sequence shown here is derived from an EMBL/GenBank/DDBJ whole genome shotgun (WGS) entry which is preliminary data.</text>
</comment>
<dbReference type="RefSeq" id="WP_170148997.1">
    <property type="nucleotide sequence ID" value="NZ_RBXB01000002.1"/>
</dbReference>
<protein>
    <submittedName>
        <fullName evidence="2">Uncharacterized protein</fullName>
    </submittedName>
</protein>
<keyword evidence="1" id="KW-0812">Transmembrane</keyword>
<evidence type="ECO:0000313" key="3">
    <source>
        <dbReference type="Proteomes" id="UP000272428"/>
    </source>
</evidence>
<keyword evidence="1" id="KW-1133">Transmembrane helix</keyword>
<accession>A0A495SDZ6</accession>
<evidence type="ECO:0000256" key="1">
    <source>
        <dbReference type="SAM" id="Phobius"/>
    </source>
</evidence>
<gene>
    <name evidence="2" type="ORF">BCF58_1866</name>
</gene>
<evidence type="ECO:0000313" key="2">
    <source>
        <dbReference type="EMBL" id="RKS97733.1"/>
    </source>
</evidence>
<dbReference type="EMBL" id="RBXB01000002">
    <property type="protein sequence ID" value="RKS97733.1"/>
    <property type="molecule type" value="Genomic_DNA"/>
</dbReference>
<dbReference type="AlphaFoldDB" id="A0A495SDZ6"/>
<organism evidence="2 3">
    <name type="scientific">Chryseobacterium defluvii</name>
    <dbReference type="NCBI Taxonomy" id="160396"/>
    <lineage>
        <taxon>Bacteria</taxon>
        <taxon>Pseudomonadati</taxon>
        <taxon>Bacteroidota</taxon>
        <taxon>Flavobacteriia</taxon>
        <taxon>Flavobacteriales</taxon>
        <taxon>Weeksellaceae</taxon>
        <taxon>Chryseobacterium group</taxon>
        <taxon>Chryseobacterium</taxon>
    </lineage>
</organism>
<proteinExistence type="predicted"/>